<dbReference type="PANTHER" id="PTHR39337:SF1">
    <property type="entry name" value="BLR5642 PROTEIN"/>
    <property type="match status" value="1"/>
</dbReference>
<dbReference type="Pfam" id="PF04343">
    <property type="entry name" value="DUF488"/>
    <property type="match status" value="1"/>
</dbReference>
<organism evidence="1 2">
    <name type="scientific">Candidatus Dojkabacteria bacterium</name>
    <dbReference type="NCBI Taxonomy" id="2099670"/>
    <lineage>
        <taxon>Bacteria</taxon>
        <taxon>Candidatus Dojkabacteria</taxon>
    </lineage>
</organism>
<dbReference type="AlphaFoldDB" id="A0A955L0E5"/>
<dbReference type="PANTHER" id="PTHR39337">
    <property type="entry name" value="BLR5642 PROTEIN"/>
    <property type="match status" value="1"/>
</dbReference>
<reference evidence="1" key="1">
    <citation type="submission" date="2020-04" db="EMBL/GenBank/DDBJ databases">
        <authorList>
            <person name="Zhang T."/>
        </authorList>
    </citation>
    <scope>NUCLEOTIDE SEQUENCE</scope>
    <source>
        <strain evidence="1">HKST-UBA12</strain>
    </source>
</reference>
<protein>
    <submittedName>
        <fullName evidence="1">DUF488 domain-containing protein</fullName>
    </submittedName>
</protein>
<dbReference type="EMBL" id="JAGQLI010000147">
    <property type="protein sequence ID" value="MCA9379336.1"/>
    <property type="molecule type" value="Genomic_DNA"/>
</dbReference>
<sequence>MIYTIGHSNHDISTFIGLLRLHGVNALVDVRSHPYSRYVPQYSREPLEATLAGPGIAYEFLGKELGARSNNPACYNQGKVQYDRLAKESCFVEGLNRIRQGMERYSIALMCAEKDPLDCHRALLVARKLFEGGIAVSHIHADESLEPHQEMESRLLALCKLPEGDMFKSREEFVAEAYSIQGERVAYQDKSMEQDERVATK</sequence>
<gene>
    <name evidence="1" type="ORF">KC640_02820</name>
</gene>
<comment type="caution">
    <text evidence="1">The sequence shown here is derived from an EMBL/GenBank/DDBJ whole genome shotgun (WGS) entry which is preliminary data.</text>
</comment>
<reference evidence="1" key="2">
    <citation type="journal article" date="2021" name="Microbiome">
        <title>Successional dynamics and alternative stable states in a saline activated sludge microbial community over 9 years.</title>
        <authorList>
            <person name="Wang Y."/>
            <person name="Ye J."/>
            <person name="Ju F."/>
            <person name="Liu L."/>
            <person name="Boyd J.A."/>
            <person name="Deng Y."/>
            <person name="Parks D.H."/>
            <person name="Jiang X."/>
            <person name="Yin X."/>
            <person name="Woodcroft B.J."/>
            <person name="Tyson G.W."/>
            <person name="Hugenholtz P."/>
            <person name="Polz M.F."/>
            <person name="Zhang T."/>
        </authorList>
    </citation>
    <scope>NUCLEOTIDE SEQUENCE</scope>
    <source>
        <strain evidence="1">HKST-UBA12</strain>
    </source>
</reference>
<name>A0A955L0E5_9BACT</name>
<accession>A0A955L0E5</accession>
<dbReference type="InterPro" id="IPR007438">
    <property type="entry name" value="DUF488"/>
</dbReference>
<evidence type="ECO:0000313" key="1">
    <source>
        <dbReference type="EMBL" id="MCA9379336.1"/>
    </source>
</evidence>
<dbReference type="Proteomes" id="UP000760819">
    <property type="component" value="Unassembled WGS sequence"/>
</dbReference>
<evidence type="ECO:0000313" key="2">
    <source>
        <dbReference type="Proteomes" id="UP000760819"/>
    </source>
</evidence>
<proteinExistence type="predicted"/>